<proteinExistence type="predicted"/>
<name>A0A8H5F3Z5_9AGAR</name>
<comment type="caution">
    <text evidence="1">The sequence shown here is derived from an EMBL/GenBank/DDBJ whole genome shotgun (WGS) entry which is preliminary data.</text>
</comment>
<sequence length="162" mass="17159">MHGVIILSLSTHPHTTMAPSEFYVRLQKGIVGGFAPPTPDAVYSVSKSNDQGHLLVSAAVRPEGTPEVQNAAPKQLNHDDDTGKLVGELESILKEIPTEQPPGSEDIYGLNTGIAWGSSDLEWANGGPAGCSGGTSTVKATEEDKKKFKRAVEIVEQLVNKA</sequence>
<dbReference type="OrthoDB" id="5366606at2759"/>
<reference evidence="1 2" key="1">
    <citation type="journal article" date="2020" name="ISME J.">
        <title>Uncovering the hidden diversity of litter-decomposition mechanisms in mushroom-forming fungi.</title>
        <authorList>
            <person name="Floudas D."/>
            <person name="Bentzer J."/>
            <person name="Ahren D."/>
            <person name="Johansson T."/>
            <person name="Persson P."/>
            <person name="Tunlid A."/>
        </authorList>
    </citation>
    <scope>NUCLEOTIDE SEQUENCE [LARGE SCALE GENOMIC DNA]</scope>
    <source>
        <strain evidence="1 2">CBS 175.51</strain>
    </source>
</reference>
<accession>A0A8H5F3Z5</accession>
<dbReference type="Proteomes" id="UP000541558">
    <property type="component" value="Unassembled WGS sequence"/>
</dbReference>
<keyword evidence="2" id="KW-1185">Reference proteome</keyword>
<organism evidence="1 2">
    <name type="scientific">Ephemerocybe angulata</name>
    <dbReference type="NCBI Taxonomy" id="980116"/>
    <lineage>
        <taxon>Eukaryota</taxon>
        <taxon>Fungi</taxon>
        <taxon>Dikarya</taxon>
        <taxon>Basidiomycota</taxon>
        <taxon>Agaricomycotina</taxon>
        <taxon>Agaricomycetes</taxon>
        <taxon>Agaricomycetidae</taxon>
        <taxon>Agaricales</taxon>
        <taxon>Agaricineae</taxon>
        <taxon>Psathyrellaceae</taxon>
        <taxon>Ephemerocybe</taxon>
    </lineage>
</organism>
<gene>
    <name evidence="1" type="ORF">D9611_009309</name>
</gene>
<evidence type="ECO:0000313" key="2">
    <source>
        <dbReference type="Proteomes" id="UP000541558"/>
    </source>
</evidence>
<protein>
    <submittedName>
        <fullName evidence="1">Uncharacterized protein</fullName>
    </submittedName>
</protein>
<dbReference type="AlphaFoldDB" id="A0A8H5F3Z5"/>
<evidence type="ECO:0000313" key="1">
    <source>
        <dbReference type="EMBL" id="KAF5322975.1"/>
    </source>
</evidence>
<dbReference type="EMBL" id="JAACJK010000167">
    <property type="protein sequence ID" value="KAF5322975.1"/>
    <property type="molecule type" value="Genomic_DNA"/>
</dbReference>